<accession>A0A1C7MXK2</accession>
<organism evidence="1 2">
    <name type="scientific">Choanephora cucurbitarum</name>
    <dbReference type="NCBI Taxonomy" id="101091"/>
    <lineage>
        <taxon>Eukaryota</taxon>
        <taxon>Fungi</taxon>
        <taxon>Fungi incertae sedis</taxon>
        <taxon>Mucoromycota</taxon>
        <taxon>Mucoromycotina</taxon>
        <taxon>Mucoromycetes</taxon>
        <taxon>Mucorales</taxon>
        <taxon>Mucorineae</taxon>
        <taxon>Choanephoraceae</taxon>
        <taxon>Choanephoroideae</taxon>
        <taxon>Choanephora</taxon>
    </lineage>
</organism>
<reference evidence="1 2" key="1">
    <citation type="submission" date="2016-03" db="EMBL/GenBank/DDBJ databases">
        <title>Choanephora cucurbitarum.</title>
        <authorList>
            <person name="Min B."/>
            <person name="Park H."/>
            <person name="Park J.-H."/>
            <person name="Shin H.-D."/>
            <person name="Choi I.-G."/>
        </authorList>
    </citation>
    <scope>NUCLEOTIDE SEQUENCE [LARGE SCALE GENOMIC DNA]</scope>
    <source>
        <strain evidence="1 2">KUS-F28377</strain>
    </source>
</reference>
<protein>
    <submittedName>
        <fullName evidence="1">Uncharacterized protein</fullName>
    </submittedName>
</protein>
<evidence type="ECO:0000313" key="2">
    <source>
        <dbReference type="Proteomes" id="UP000093000"/>
    </source>
</evidence>
<feature type="non-terminal residue" evidence="1">
    <location>
        <position position="81"/>
    </location>
</feature>
<sequence length="81" mass="9568">MKDSDTIIELLDKEERMMTDQMIYNDNMVQPAIHNWNSNCYFSLYASTSDQRYVAYLSTSHMDKETLTYMEKANISIIDCH</sequence>
<dbReference type="InParanoid" id="A0A1C7MXK2"/>
<evidence type="ECO:0000313" key="1">
    <source>
        <dbReference type="EMBL" id="OBZ81491.1"/>
    </source>
</evidence>
<dbReference type="AlphaFoldDB" id="A0A1C7MXK2"/>
<keyword evidence="2" id="KW-1185">Reference proteome</keyword>
<dbReference type="EMBL" id="LUGH01001186">
    <property type="protein sequence ID" value="OBZ81491.1"/>
    <property type="molecule type" value="Genomic_DNA"/>
</dbReference>
<proteinExistence type="predicted"/>
<gene>
    <name evidence="1" type="ORF">A0J61_10462</name>
</gene>
<name>A0A1C7MXK2_9FUNG</name>
<dbReference type="Proteomes" id="UP000093000">
    <property type="component" value="Unassembled WGS sequence"/>
</dbReference>
<comment type="caution">
    <text evidence="1">The sequence shown here is derived from an EMBL/GenBank/DDBJ whole genome shotgun (WGS) entry which is preliminary data.</text>
</comment>